<reference evidence="2 3" key="1">
    <citation type="journal article" date="2017" name="Environ. Microbiol.">
        <title>Decay of the glycolytic pathway and adaptation to intranuclear parasitism within Enterocytozoonidae microsporidia.</title>
        <authorList>
            <person name="Wiredu Boakye D."/>
            <person name="Jaroenlak P."/>
            <person name="Prachumwat A."/>
            <person name="Williams T.A."/>
            <person name="Bateman K.S."/>
            <person name="Itsathitphaisarn O."/>
            <person name="Sritunyalucksana K."/>
            <person name="Paszkiewicz K.H."/>
            <person name="Moore K.A."/>
            <person name="Stentiford G.D."/>
            <person name="Williams B.A."/>
        </authorList>
    </citation>
    <scope>NUCLEOTIDE SEQUENCE [LARGE SCALE GENOMIC DNA]</scope>
    <source>
        <strain evidence="2 3">GB1</strain>
    </source>
</reference>
<keyword evidence="3" id="KW-1185">Reference proteome</keyword>
<name>A0A1Y1S7G4_9MICR</name>
<accession>A0A1Y1S7G4</accession>
<sequence>MFYKKFYNKKQSKRPNIGKGSLIDSMECVSNDVTCLTNKLRNITNINPENCSFKSLPLSNASNIKTDNIIPLETVYDRQNTEIKVEPEDQMNVEYYVSVLRNIPGFIENIDVEHKSVLKKYKNTANEFNLQLKHINLLKTNIEKYQKRIAELENVNCATSHKINLMEHELDTLRIYKNEIDPYVTLLKTTVEHKTNENKRITTELTQSKTKTNKLIVENNMHKDDKHTIATIKNNNYMIKTQIGQLLEDIEPDFNKVKEMIKQTMVKEKKRKTDNQSRKQKFKSIYNNLISNIDYITTEFNQVKYAINMYGKTIREENNKNNITLKDRIKELERKYKNKLNEVSKRNRKIRKFNEKGIYAISTVKQEISNLSSTIRHIISQISNIDSSVIHNRYKTQIREIEQKHQNEINSFIEQRRQFEAQKKIYERTIRELVEKSKTEDEKHLYI</sequence>
<dbReference type="EMBL" id="LWDP01000021">
    <property type="protein sequence ID" value="ORD94413.1"/>
    <property type="molecule type" value="Genomic_DNA"/>
</dbReference>
<dbReference type="Proteomes" id="UP000192639">
    <property type="component" value="Unassembled WGS sequence"/>
</dbReference>
<gene>
    <name evidence="2" type="ORF">ECANGB1_731</name>
</gene>
<proteinExistence type="predicted"/>
<dbReference type="VEuPathDB" id="MicrosporidiaDB:ECANGB1_731"/>
<keyword evidence="1" id="KW-0175">Coiled coil</keyword>
<evidence type="ECO:0000313" key="2">
    <source>
        <dbReference type="EMBL" id="ORD94413.1"/>
    </source>
</evidence>
<evidence type="ECO:0000313" key="3">
    <source>
        <dbReference type="Proteomes" id="UP000192639"/>
    </source>
</evidence>
<protein>
    <submittedName>
        <fullName evidence="2">Uncharacterized protein</fullName>
    </submittedName>
</protein>
<dbReference type="AlphaFoldDB" id="A0A1Y1S7G4"/>
<feature type="coiled-coil region" evidence="1">
    <location>
        <begin position="315"/>
        <end position="349"/>
    </location>
</feature>
<organism evidence="2 3">
    <name type="scientific">Enterospora canceri</name>
    <dbReference type="NCBI Taxonomy" id="1081671"/>
    <lineage>
        <taxon>Eukaryota</taxon>
        <taxon>Fungi</taxon>
        <taxon>Fungi incertae sedis</taxon>
        <taxon>Microsporidia</taxon>
        <taxon>Enterocytozoonidae</taxon>
        <taxon>Enterospora</taxon>
    </lineage>
</organism>
<feature type="coiled-coil region" evidence="1">
    <location>
        <begin position="402"/>
        <end position="436"/>
    </location>
</feature>
<dbReference type="OrthoDB" id="10684430at2759"/>
<evidence type="ECO:0000256" key="1">
    <source>
        <dbReference type="SAM" id="Coils"/>
    </source>
</evidence>
<comment type="caution">
    <text evidence="2">The sequence shown here is derived from an EMBL/GenBank/DDBJ whole genome shotgun (WGS) entry which is preliminary data.</text>
</comment>